<evidence type="ECO:0000313" key="8">
    <source>
        <dbReference type="EMBL" id="MBL6811804.1"/>
    </source>
</evidence>
<dbReference type="InterPro" id="IPR032816">
    <property type="entry name" value="VTT_dom"/>
</dbReference>
<feature type="transmembrane region" description="Helical" evidence="6">
    <location>
        <begin position="64"/>
        <end position="88"/>
    </location>
</feature>
<keyword evidence="5 6" id="KW-0472">Membrane</keyword>
<feature type="transmembrane region" description="Helical" evidence="6">
    <location>
        <begin position="148"/>
        <end position="170"/>
    </location>
</feature>
<evidence type="ECO:0000256" key="3">
    <source>
        <dbReference type="ARBA" id="ARBA00022692"/>
    </source>
</evidence>
<feature type="domain" description="VTT" evidence="7">
    <location>
        <begin position="52"/>
        <end position="168"/>
    </location>
</feature>
<accession>A0A937LCL5</accession>
<name>A0A937LCL5_9GAMM</name>
<dbReference type="Pfam" id="PF09335">
    <property type="entry name" value="VTT_dom"/>
    <property type="match status" value="1"/>
</dbReference>
<proteinExistence type="predicted"/>
<dbReference type="PANTHER" id="PTHR42709:SF6">
    <property type="entry name" value="UNDECAPRENYL PHOSPHATE TRANSPORTER A"/>
    <property type="match status" value="1"/>
</dbReference>
<feature type="transmembrane region" description="Helical" evidence="6">
    <location>
        <begin position="35"/>
        <end position="52"/>
    </location>
</feature>
<feature type="transmembrane region" description="Helical" evidence="6">
    <location>
        <begin position="176"/>
        <end position="194"/>
    </location>
</feature>
<dbReference type="Proteomes" id="UP000744438">
    <property type="component" value="Unassembled WGS sequence"/>
</dbReference>
<evidence type="ECO:0000259" key="7">
    <source>
        <dbReference type="Pfam" id="PF09335"/>
    </source>
</evidence>
<gene>
    <name evidence="8" type="ORF">ISQ63_02840</name>
</gene>
<keyword evidence="4 6" id="KW-1133">Transmembrane helix</keyword>
<dbReference type="PANTHER" id="PTHR42709">
    <property type="entry name" value="ALKALINE PHOSPHATASE LIKE PROTEIN"/>
    <property type="match status" value="1"/>
</dbReference>
<organism evidence="8 9">
    <name type="scientific">SAR86 cluster bacterium</name>
    <dbReference type="NCBI Taxonomy" id="2030880"/>
    <lineage>
        <taxon>Bacteria</taxon>
        <taxon>Pseudomonadati</taxon>
        <taxon>Pseudomonadota</taxon>
        <taxon>Gammaproteobacteria</taxon>
        <taxon>SAR86 cluster</taxon>
    </lineage>
</organism>
<sequence>MIVLTSIILPLSLLESSIADLTNQFIEWSGNNQFLNSILVIFALTADVFLPIPNGVTNTFAGAILGFYLSIPIIWIGLTLGSIIGFSIGKYAAKPLAKKILNQEDLERSEEAAKKFGVSILLIARPAPAIAEISTVAAGLAGMKWSTFLTVMIVSNLLISIVYAFIGTAALTSQSASIAFIGIAVIPFLFWLLAKRYF</sequence>
<evidence type="ECO:0000256" key="4">
    <source>
        <dbReference type="ARBA" id="ARBA00022989"/>
    </source>
</evidence>
<comment type="caution">
    <text evidence="8">The sequence shown here is derived from an EMBL/GenBank/DDBJ whole genome shotgun (WGS) entry which is preliminary data.</text>
</comment>
<protein>
    <submittedName>
        <fullName evidence="8">VTT domain-containing protein</fullName>
    </submittedName>
</protein>
<keyword evidence="3 6" id="KW-0812">Transmembrane</keyword>
<comment type="subcellular location">
    <subcellularLocation>
        <location evidence="1">Cell membrane</location>
        <topology evidence="1">Multi-pass membrane protein</topology>
    </subcellularLocation>
</comment>
<dbReference type="InterPro" id="IPR051311">
    <property type="entry name" value="DedA_domain"/>
</dbReference>
<evidence type="ECO:0000256" key="1">
    <source>
        <dbReference type="ARBA" id="ARBA00004651"/>
    </source>
</evidence>
<evidence type="ECO:0000256" key="5">
    <source>
        <dbReference type="ARBA" id="ARBA00023136"/>
    </source>
</evidence>
<dbReference type="EMBL" id="JADHQC010000012">
    <property type="protein sequence ID" value="MBL6811804.1"/>
    <property type="molecule type" value="Genomic_DNA"/>
</dbReference>
<dbReference type="AlphaFoldDB" id="A0A937LCL5"/>
<dbReference type="GO" id="GO:0005886">
    <property type="term" value="C:plasma membrane"/>
    <property type="evidence" value="ECO:0007669"/>
    <property type="project" value="UniProtKB-SubCell"/>
</dbReference>
<keyword evidence="2" id="KW-1003">Cell membrane</keyword>
<evidence type="ECO:0000313" key="9">
    <source>
        <dbReference type="Proteomes" id="UP000744438"/>
    </source>
</evidence>
<reference evidence="8" key="1">
    <citation type="submission" date="2020-10" db="EMBL/GenBank/DDBJ databases">
        <title>Microbiome of the Black Sea water column analyzed by genome centric metagenomics.</title>
        <authorList>
            <person name="Cabello-Yeves P.J."/>
            <person name="Callieri C."/>
            <person name="Picazo A."/>
            <person name="Mehrshad M."/>
            <person name="Haro-Moreno J.M."/>
            <person name="Roda-Garcia J."/>
            <person name="Dzembekova N."/>
            <person name="Slabakova V."/>
            <person name="Slabakova N."/>
            <person name="Moncheva S."/>
            <person name="Rodriguez-Valera F."/>
        </authorList>
    </citation>
    <scope>NUCLEOTIDE SEQUENCE</scope>
    <source>
        <strain evidence="8">BS307-5m-G49</strain>
    </source>
</reference>
<evidence type="ECO:0000256" key="2">
    <source>
        <dbReference type="ARBA" id="ARBA00022475"/>
    </source>
</evidence>
<evidence type="ECO:0000256" key="6">
    <source>
        <dbReference type="SAM" id="Phobius"/>
    </source>
</evidence>